<dbReference type="SUPFAM" id="SSF50044">
    <property type="entry name" value="SH3-domain"/>
    <property type="match status" value="1"/>
</dbReference>
<dbReference type="InterPro" id="IPR001452">
    <property type="entry name" value="SH3_domain"/>
</dbReference>
<dbReference type="PROSITE" id="PS50002">
    <property type="entry name" value="SH3"/>
    <property type="match status" value="1"/>
</dbReference>
<feature type="compositionally biased region" description="Polar residues" evidence="3">
    <location>
        <begin position="80"/>
        <end position="94"/>
    </location>
</feature>
<dbReference type="Proteomes" id="UP000287033">
    <property type="component" value="Unassembled WGS sequence"/>
</dbReference>
<dbReference type="InterPro" id="IPR041489">
    <property type="entry name" value="PDZ_6"/>
</dbReference>
<dbReference type="SMART" id="SM00326">
    <property type="entry name" value="SH3"/>
    <property type="match status" value="1"/>
</dbReference>
<dbReference type="Pfam" id="PF17820">
    <property type="entry name" value="PDZ_6"/>
    <property type="match status" value="1"/>
</dbReference>
<dbReference type="OrthoDB" id="445896at2759"/>
<feature type="compositionally biased region" description="Polar residues" evidence="3">
    <location>
        <begin position="156"/>
        <end position="168"/>
    </location>
</feature>
<dbReference type="GO" id="GO:0035255">
    <property type="term" value="F:ionotropic glutamate receptor binding"/>
    <property type="evidence" value="ECO:0007669"/>
    <property type="project" value="TreeGrafter"/>
</dbReference>
<feature type="compositionally biased region" description="Low complexity" evidence="3">
    <location>
        <begin position="119"/>
        <end position="132"/>
    </location>
</feature>
<dbReference type="Gene3D" id="2.30.30.40">
    <property type="entry name" value="SH3 Domains"/>
    <property type="match status" value="1"/>
</dbReference>
<dbReference type="InterPro" id="IPR036034">
    <property type="entry name" value="PDZ_sf"/>
</dbReference>
<dbReference type="AlphaFoldDB" id="A0A401SK15"/>
<feature type="region of interest" description="Disordered" evidence="3">
    <location>
        <begin position="51"/>
        <end position="177"/>
    </location>
</feature>
<feature type="non-terminal residue" evidence="6">
    <location>
        <position position="1"/>
    </location>
</feature>
<evidence type="ECO:0000256" key="1">
    <source>
        <dbReference type="ARBA" id="ARBA00022443"/>
    </source>
</evidence>
<evidence type="ECO:0000313" key="6">
    <source>
        <dbReference type="EMBL" id="GCC30731.1"/>
    </source>
</evidence>
<dbReference type="Pfam" id="PF07653">
    <property type="entry name" value="SH3_2"/>
    <property type="match status" value="1"/>
</dbReference>
<feature type="compositionally biased region" description="Low complexity" evidence="3">
    <location>
        <begin position="68"/>
        <end position="79"/>
    </location>
</feature>
<dbReference type="FunFam" id="2.30.42.10:FF:000018">
    <property type="entry name" value="SH3 and multiple ankyrin repeat domains protein 2"/>
    <property type="match status" value="1"/>
</dbReference>
<dbReference type="EMBL" id="BEZZ01000322">
    <property type="protein sequence ID" value="GCC30731.1"/>
    <property type="molecule type" value="Genomic_DNA"/>
</dbReference>
<feature type="domain" description="SH3" evidence="4">
    <location>
        <begin position="183"/>
        <end position="242"/>
    </location>
</feature>
<evidence type="ECO:0000256" key="3">
    <source>
        <dbReference type="SAM" id="MobiDB-lite"/>
    </source>
</evidence>
<dbReference type="GO" id="GO:0030160">
    <property type="term" value="F:synaptic receptor adaptor activity"/>
    <property type="evidence" value="ECO:0007669"/>
    <property type="project" value="TreeGrafter"/>
</dbReference>
<comment type="caution">
    <text evidence="6">The sequence shown here is derived from an EMBL/GenBank/DDBJ whole genome shotgun (WGS) entry which is preliminary data.</text>
</comment>
<evidence type="ECO:0008006" key="8">
    <source>
        <dbReference type="Google" id="ProtNLM"/>
    </source>
</evidence>
<dbReference type="FunFam" id="2.30.30.40:FF:000025">
    <property type="entry name" value="SH3 and multiple ankyrin repeat domains protein 2"/>
    <property type="match status" value="1"/>
</dbReference>
<evidence type="ECO:0000313" key="7">
    <source>
        <dbReference type="Proteomes" id="UP000287033"/>
    </source>
</evidence>
<gene>
    <name evidence="6" type="ORF">chiPu_0009185</name>
</gene>
<dbReference type="GO" id="GO:0043197">
    <property type="term" value="C:dendritic spine"/>
    <property type="evidence" value="ECO:0007669"/>
    <property type="project" value="TreeGrafter"/>
</dbReference>
<sequence>ESCARVLLFRGANKEIKNYNSQSAFQVAIIAGNFELAEIIKNHKEADVVPFRETPSYTNRRRTGGGALSSPRTLLRSTSDNNINNLPSRTSHSPVPSLRSLPPQLLAHMQEGAEGGQQSTASSRSSHSRSPSLQCVQEESDANTPVLRKQTKARLSPSTVSAEPSTTPAPVHRGPKRKLYSAVPGRTFIVVKPYQPQGEGEILLHRGERVKVLSIGEGGFWEGTVKGRTGWFAAECVEEVQMRQYNARQETREDRTKRLFRHYTVGSYDNFSSHSDYVIEEKTAVLQKKENEGYGFVLRGAKAETPIEEFTPTPAFPALQYLESVDVEGVAWKAGLRTGDFLIEVNNVNVVKVGHKQVVSMIRQGGNNLLMKVVTVSRKPELEDGMRKKDESLTSTSTESLEGLINIFKDDDASEENDDKSDHEEIATMPQDPESELHTSDCTVEWQEDLTPVAGASKGPLLDCTMQARGSTMEDQGTRQPQLRDAVPETPPAHTQQMLEQTIHLLHEAVQNFHVTVQTGYTQMHSDMTRSHTIMQFGWAQFTEQVGCLVSLLRTLVRDHQAATPQLRDVAVQSSLKSPEAQSTGVVLPAASSPVTEVLPNAQCNPVGDHLNDGSSQSSVTCPVNRTHVHSFNI</sequence>
<proteinExistence type="predicted"/>
<evidence type="ECO:0000259" key="5">
    <source>
        <dbReference type="PROSITE" id="PS50106"/>
    </source>
</evidence>
<evidence type="ECO:0000256" key="2">
    <source>
        <dbReference type="PROSITE-ProRule" id="PRU00192"/>
    </source>
</evidence>
<dbReference type="InterPro" id="IPR036028">
    <property type="entry name" value="SH3-like_dom_sf"/>
</dbReference>
<dbReference type="Gene3D" id="2.30.42.10">
    <property type="match status" value="1"/>
</dbReference>
<dbReference type="InterPro" id="IPR001478">
    <property type="entry name" value="PDZ"/>
</dbReference>
<accession>A0A401SK15</accession>
<dbReference type="GO" id="GO:0045211">
    <property type="term" value="C:postsynaptic membrane"/>
    <property type="evidence" value="ECO:0007669"/>
    <property type="project" value="TreeGrafter"/>
</dbReference>
<feature type="region of interest" description="Disordered" evidence="3">
    <location>
        <begin position="409"/>
        <end position="439"/>
    </location>
</feature>
<dbReference type="PROSITE" id="PS50106">
    <property type="entry name" value="PDZ"/>
    <property type="match status" value="1"/>
</dbReference>
<reference evidence="6 7" key="1">
    <citation type="journal article" date="2018" name="Nat. Ecol. Evol.">
        <title>Shark genomes provide insights into elasmobranch evolution and the origin of vertebrates.</title>
        <authorList>
            <person name="Hara Y"/>
            <person name="Yamaguchi K"/>
            <person name="Onimaru K"/>
            <person name="Kadota M"/>
            <person name="Koyanagi M"/>
            <person name="Keeley SD"/>
            <person name="Tatsumi K"/>
            <person name="Tanaka K"/>
            <person name="Motone F"/>
            <person name="Kageyama Y"/>
            <person name="Nozu R"/>
            <person name="Adachi N"/>
            <person name="Nishimura O"/>
            <person name="Nakagawa R"/>
            <person name="Tanegashima C"/>
            <person name="Kiyatake I"/>
            <person name="Matsumoto R"/>
            <person name="Murakumo K"/>
            <person name="Nishida K"/>
            <person name="Terakita A"/>
            <person name="Kuratani S"/>
            <person name="Sato K"/>
            <person name="Hyodo S Kuraku.S."/>
        </authorList>
    </citation>
    <scope>NUCLEOTIDE SEQUENCE [LARGE SCALE GENOMIC DNA]</scope>
</reference>
<keyword evidence="1 2" id="KW-0728">SH3 domain</keyword>
<name>A0A401SK15_CHIPU</name>
<dbReference type="CDD" id="cd06746">
    <property type="entry name" value="PDZ_SHANK1_3-like"/>
    <property type="match status" value="1"/>
</dbReference>
<keyword evidence="7" id="KW-1185">Reference proteome</keyword>
<feature type="domain" description="PDZ" evidence="5">
    <location>
        <begin position="283"/>
        <end position="377"/>
    </location>
</feature>
<dbReference type="PANTHER" id="PTHR24135">
    <property type="entry name" value="SH3 AND MULTIPLE ANKYRIN REPEAT DOMAINS PROTEIN"/>
    <property type="match status" value="1"/>
</dbReference>
<organism evidence="6 7">
    <name type="scientific">Chiloscyllium punctatum</name>
    <name type="common">Brownbanded bambooshark</name>
    <name type="synonym">Hemiscyllium punctatum</name>
    <dbReference type="NCBI Taxonomy" id="137246"/>
    <lineage>
        <taxon>Eukaryota</taxon>
        <taxon>Metazoa</taxon>
        <taxon>Chordata</taxon>
        <taxon>Craniata</taxon>
        <taxon>Vertebrata</taxon>
        <taxon>Chondrichthyes</taxon>
        <taxon>Elasmobranchii</taxon>
        <taxon>Galeomorphii</taxon>
        <taxon>Galeoidea</taxon>
        <taxon>Orectolobiformes</taxon>
        <taxon>Hemiscylliidae</taxon>
        <taxon>Chiloscyllium</taxon>
    </lineage>
</organism>
<dbReference type="SUPFAM" id="SSF50156">
    <property type="entry name" value="PDZ domain-like"/>
    <property type="match status" value="1"/>
</dbReference>
<dbReference type="InterPro" id="IPR051569">
    <property type="entry name" value="SHANK"/>
</dbReference>
<evidence type="ECO:0000259" key="4">
    <source>
        <dbReference type="PROSITE" id="PS50002"/>
    </source>
</evidence>
<dbReference type="PANTHER" id="PTHR24135:SF4">
    <property type="entry name" value="SH3 AND MULTIPLE ANKYRIN REPEAT DOMAINS PROTEIN 3"/>
    <property type="match status" value="1"/>
</dbReference>
<dbReference type="GO" id="GO:0014069">
    <property type="term" value="C:postsynaptic density"/>
    <property type="evidence" value="ECO:0007669"/>
    <property type="project" value="TreeGrafter"/>
</dbReference>
<dbReference type="SMART" id="SM00228">
    <property type="entry name" value="PDZ"/>
    <property type="match status" value="1"/>
</dbReference>
<protein>
    <recommendedName>
        <fullName evidence="8">SH3 and multiple ankyrin repeat domains protein 3</fullName>
    </recommendedName>
</protein>
<dbReference type="STRING" id="137246.A0A401SK15"/>